<dbReference type="GO" id="GO:0046872">
    <property type="term" value="F:metal ion binding"/>
    <property type="evidence" value="ECO:0007669"/>
    <property type="project" value="InterPro"/>
</dbReference>
<dbReference type="InterPro" id="IPR001226">
    <property type="entry name" value="Flavodoxin_CS"/>
</dbReference>
<dbReference type="PROSITE" id="PS00201">
    <property type="entry name" value="FLAVODOXIN"/>
    <property type="match status" value="1"/>
</dbReference>
<dbReference type="PIRSF" id="PIRSF005243">
    <property type="entry name" value="ROO"/>
    <property type="match status" value="1"/>
</dbReference>
<dbReference type="HOGENOM" id="CLU_017490_1_0_2"/>
<dbReference type="EMBL" id="CP002590">
    <property type="protein sequence ID" value="AEA13619.1"/>
    <property type="molecule type" value="Genomic_DNA"/>
</dbReference>
<dbReference type="GO" id="GO:0016491">
    <property type="term" value="F:oxidoreductase activity"/>
    <property type="evidence" value="ECO:0007669"/>
    <property type="project" value="InterPro"/>
</dbReference>
<dbReference type="eggNOG" id="arCOG00509">
    <property type="taxonomic scope" value="Archaea"/>
</dbReference>
<dbReference type="PROSITE" id="PS50902">
    <property type="entry name" value="FLAVODOXIN_LIKE"/>
    <property type="match status" value="1"/>
</dbReference>
<feature type="domain" description="Flavodoxin-like" evidence="1">
    <location>
        <begin position="257"/>
        <end position="395"/>
    </location>
</feature>
<dbReference type="OrthoDB" id="6433at2157"/>
<gene>
    <name evidence="2" type="ordered locus">TUZN_2162</name>
</gene>
<dbReference type="STRING" id="999630.TUZN_2162"/>
<reference evidence="2 3" key="1">
    <citation type="journal article" date="2011" name="J. Bacteriol.">
        <title>Complete genome sequence of the thermoacidophilic crenarchaeon Thermoproteus uzoniensis 768-20.</title>
        <authorList>
            <person name="Mardanov A.V."/>
            <person name="Gumerov V.M."/>
            <person name="Beletsky A.V."/>
            <person name="Prokofeva M.I."/>
            <person name="Bonch-Osmolovskaya E.A."/>
            <person name="Ravin N.V."/>
            <person name="Skryabin K.G."/>
        </authorList>
    </citation>
    <scope>NUCLEOTIDE SEQUENCE [LARGE SCALE GENOMIC DNA]</scope>
    <source>
        <strain evidence="2 3">768-20</strain>
    </source>
</reference>
<dbReference type="Pfam" id="PF19583">
    <property type="entry name" value="ODP"/>
    <property type="match status" value="1"/>
</dbReference>
<dbReference type="Gene3D" id="3.60.15.10">
    <property type="entry name" value="Ribonuclease Z/Hydroxyacylglutathione hydrolase-like"/>
    <property type="match status" value="1"/>
</dbReference>
<dbReference type="KEGG" id="tuz:TUZN_2162"/>
<dbReference type="AlphaFoldDB" id="F2L5S3"/>
<dbReference type="PANTHER" id="PTHR43717">
    <property type="entry name" value="ANAEROBIC NITRIC OXIDE REDUCTASE FLAVORUBREDOXIN"/>
    <property type="match status" value="1"/>
</dbReference>
<accession>F2L5S3</accession>
<sequence length="397" mass="44642">METPAPRAVADGVFWVGVNDRVKRLFEALWPLPDGVSYNAYVVDGGDVALIDAAPEEFAYEYLGRVGEVVGDLSRVKYLVLNHLEPDHHGATPYILQRLKHVKVVASTTASRLIHSLYKVPADRIIAVKDGDTLDLGRRRLRFIHAPWLHWPETMFTYLEDSGVLFTCDAFGAYGALERGIFDDEVDLNRYISEARRYYVNIVAKYGRNVIDALEKIKPLDVRIIAPSHGPIYRRHVSEMLRLYRKWAAPEPDRRRAVVLFGSMYGRTRQLAEHIAEELRKAGFTTSIYDASDAHPSYILADLVEAYALVVVYPTYDGGVFPYIHNVLHLLQSKSLGRGRVAAVVNTYVWAPTSRQAVEALQKAGFKIVEPVVETKALPDEKALAEIGRLVKALSEI</sequence>
<dbReference type="InterPro" id="IPR029039">
    <property type="entry name" value="Flavoprotein-like_sf"/>
</dbReference>
<dbReference type="CDD" id="cd07709">
    <property type="entry name" value="flavodiiron_proteins_MBL-fold"/>
    <property type="match status" value="1"/>
</dbReference>
<keyword evidence="3" id="KW-1185">Reference proteome</keyword>
<dbReference type="InterPro" id="IPR045761">
    <property type="entry name" value="ODP_dom"/>
</dbReference>
<dbReference type="SUPFAM" id="SSF52218">
    <property type="entry name" value="Flavoproteins"/>
    <property type="match status" value="1"/>
</dbReference>
<organism evidence="2 3">
    <name type="scientific">Thermoproteus uzoniensis (strain 768-20)</name>
    <dbReference type="NCBI Taxonomy" id="999630"/>
    <lineage>
        <taxon>Archaea</taxon>
        <taxon>Thermoproteota</taxon>
        <taxon>Thermoprotei</taxon>
        <taxon>Thermoproteales</taxon>
        <taxon>Thermoproteaceae</taxon>
        <taxon>Thermoproteus</taxon>
    </lineage>
</organism>
<dbReference type="InterPro" id="IPR036866">
    <property type="entry name" value="RibonucZ/Hydroxyglut_hydro"/>
</dbReference>
<dbReference type="RefSeq" id="WP_013680954.1">
    <property type="nucleotide sequence ID" value="NC_015315.1"/>
</dbReference>
<dbReference type="SUPFAM" id="SSF56281">
    <property type="entry name" value="Metallo-hydrolase/oxidoreductase"/>
    <property type="match status" value="1"/>
</dbReference>
<dbReference type="SMART" id="SM00849">
    <property type="entry name" value="Lactamase_B"/>
    <property type="match status" value="1"/>
</dbReference>
<dbReference type="Gene3D" id="3.40.50.360">
    <property type="match status" value="1"/>
</dbReference>
<dbReference type="GeneID" id="10361783"/>
<dbReference type="Proteomes" id="UP000008138">
    <property type="component" value="Chromosome"/>
</dbReference>
<dbReference type="GO" id="GO:0009055">
    <property type="term" value="F:electron transfer activity"/>
    <property type="evidence" value="ECO:0007669"/>
    <property type="project" value="InterPro"/>
</dbReference>
<evidence type="ECO:0000313" key="2">
    <source>
        <dbReference type="EMBL" id="AEA13619.1"/>
    </source>
</evidence>
<reference key="2">
    <citation type="submission" date="2011-03" db="EMBL/GenBank/DDBJ databases">
        <title>Complete genome sequence of the thermoacidophilic crenarchaeon Thermoproteus uzoniensis 768-20.</title>
        <authorList>
            <person name="Mardanov A.V."/>
            <person name="Gumerov V.M."/>
            <person name="Beletsky A.V."/>
            <person name="Prokofeva M.I."/>
            <person name="Bonch-Osmolovskaya E.A."/>
            <person name="Ravin N.V."/>
            <person name="Skryabin K.G."/>
        </authorList>
    </citation>
    <scope>NUCLEOTIDE SEQUENCE</scope>
    <source>
        <strain>768-20</strain>
    </source>
</reference>
<dbReference type="PANTHER" id="PTHR43717:SF1">
    <property type="entry name" value="ANAEROBIC NITRIC OXIDE REDUCTASE FLAVORUBREDOXIN"/>
    <property type="match status" value="1"/>
</dbReference>
<dbReference type="InterPro" id="IPR001279">
    <property type="entry name" value="Metallo-B-lactamas"/>
</dbReference>
<evidence type="ECO:0000313" key="3">
    <source>
        <dbReference type="Proteomes" id="UP000008138"/>
    </source>
</evidence>
<name>F2L5S3_THEU7</name>
<dbReference type="InterPro" id="IPR008254">
    <property type="entry name" value="Flavodoxin/NO_synth"/>
</dbReference>
<dbReference type="InterPro" id="IPR016440">
    <property type="entry name" value="Rubredoxin-O_OxRdtase"/>
</dbReference>
<evidence type="ECO:0000259" key="1">
    <source>
        <dbReference type="PROSITE" id="PS50902"/>
    </source>
</evidence>
<protein>
    <submittedName>
        <fullName evidence="2">Beta-lactamase domain protein</fullName>
    </submittedName>
</protein>
<dbReference type="Pfam" id="PF00258">
    <property type="entry name" value="Flavodoxin_1"/>
    <property type="match status" value="1"/>
</dbReference>
<proteinExistence type="predicted"/>
<dbReference type="GO" id="GO:0010181">
    <property type="term" value="F:FMN binding"/>
    <property type="evidence" value="ECO:0007669"/>
    <property type="project" value="InterPro"/>
</dbReference>